<evidence type="ECO:0000313" key="1">
    <source>
        <dbReference type="EMBL" id="GGJ54756.1"/>
    </source>
</evidence>
<proteinExistence type="predicted"/>
<organism evidence="1 2">
    <name type="scientific">Deinococcus roseus</name>
    <dbReference type="NCBI Taxonomy" id="392414"/>
    <lineage>
        <taxon>Bacteria</taxon>
        <taxon>Thermotogati</taxon>
        <taxon>Deinococcota</taxon>
        <taxon>Deinococci</taxon>
        <taxon>Deinococcales</taxon>
        <taxon>Deinococcaceae</taxon>
        <taxon>Deinococcus</taxon>
    </lineage>
</organism>
<evidence type="ECO:0000313" key="2">
    <source>
        <dbReference type="Proteomes" id="UP000632222"/>
    </source>
</evidence>
<dbReference type="RefSeq" id="WP_189007660.1">
    <property type="nucleotide sequence ID" value="NZ_BMOD01000030.1"/>
</dbReference>
<protein>
    <submittedName>
        <fullName evidence="1">Uncharacterized protein</fullName>
    </submittedName>
</protein>
<dbReference type="EMBL" id="BMOD01000030">
    <property type="protein sequence ID" value="GGJ54756.1"/>
    <property type="molecule type" value="Genomic_DNA"/>
</dbReference>
<reference evidence="2" key="1">
    <citation type="journal article" date="2019" name="Int. J. Syst. Evol. Microbiol.">
        <title>The Global Catalogue of Microorganisms (GCM) 10K type strain sequencing project: providing services to taxonomists for standard genome sequencing and annotation.</title>
        <authorList>
            <consortium name="The Broad Institute Genomics Platform"/>
            <consortium name="The Broad Institute Genome Sequencing Center for Infectious Disease"/>
            <person name="Wu L."/>
            <person name="Ma J."/>
        </authorList>
    </citation>
    <scope>NUCLEOTIDE SEQUENCE [LARGE SCALE GENOMIC DNA]</scope>
    <source>
        <strain evidence="2">JCM 14370</strain>
    </source>
</reference>
<keyword evidence="2" id="KW-1185">Reference proteome</keyword>
<name>A0ABQ2DFN5_9DEIO</name>
<sequence length="92" mass="10289">MTGDFQGWVDPTSSLPSLHTHITLHQIPEPWHQTLWRFWERTSLHPVQHPVDIEMGEAQGKGSPVTLNWIRGQVTGLREGGANQQMAGNAAQ</sequence>
<gene>
    <name evidence="1" type="ORF">GCM10008938_46020</name>
</gene>
<accession>A0ABQ2DFN5</accession>
<dbReference type="Proteomes" id="UP000632222">
    <property type="component" value="Unassembled WGS sequence"/>
</dbReference>
<comment type="caution">
    <text evidence="1">The sequence shown here is derived from an EMBL/GenBank/DDBJ whole genome shotgun (WGS) entry which is preliminary data.</text>
</comment>